<accession>A0ABS2EMM9</accession>
<keyword evidence="3" id="KW-1185">Reference proteome</keyword>
<reference evidence="2 3" key="1">
    <citation type="journal article" date="2021" name="Sci. Rep.">
        <title>The distribution of antibiotic resistance genes in chicken gut microbiota commensals.</title>
        <authorList>
            <person name="Juricova H."/>
            <person name="Matiasovicova J."/>
            <person name="Kubasova T."/>
            <person name="Cejkova D."/>
            <person name="Rychlik I."/>
        </authorList>
    </citation>
    <scope>NUCLEOTIDE SEQUENCE [LARGE SCALE GENOMIC DNA]</scope>
    <source>
        <strain evidence="2 3">An810</strain>
    </source>
</reference>
<evidence type="ECO:0000313" key="3">
    <source>
        <dbReference type="Proteomes" id="UP000776629"/>
    </source>
</evidence>
<feature type="transmembrane region" description="Helical" evidence="1">
    <location>
        <begin position="130"/>
        <end position="154"/>
    </location>
</feature>
<sequence length="232" mass="26714">MNKRISGLMNWIMRLSVWSLLIVFGVNLVFWALRIILKLLTRSHMSLTGELTNFVVNFGISIEIWGVILPLFIAYPLFKWGIQYGYSRWNIWLANTASLVIWIVVIWLAHLLKNVVDYQQMGLHHATDGLGWDLVAVIEGVLTLAAIGAGFALLNRRWKWIIGIGGPVLAFFILGSLIRLIFVTFDSQSLANFFAVLSFNWMGVLYGFLFIWACLMFGLIYLFFMRMQLRRD</sequence>
<dbReference type="Proteomes" id="UP000776629">
    <property type="component" value="Unassembled WGS sequence"/>
</dbReference>
<evidence type="ECO:0008006" key="4">
    <source>
        <dbReference type="Google" id="ProtNLM"/>
    </source>
</evidence>
<organism evidence="2 3">
    <name type="scientific">Limosilactobacillus alvi</name>
    <dbReference type="NCBI Taxonomy" id="990412"/>
    <lineage>
        <taxon>Bacteria</taxon>
        <taxon>Bacillati</taxon>
        <taxon>Bacillota</taxon>
        <taxon>Bacilli</taxon>
        <taxon>Lactobacillales</taxon>
        <taxon>Lactobacillaceae</taxon>
        <taxon>Limosilactobacillus</taxon>
    </lineage>
</organism>
<feature type="transmembrane region" description="Helical" evidence="1">
    <location>
        <begin position="90"/>
        <end position="110"/>
    </location>
</feature>
<feature type="transmembrane region" description="Helical" evidence="1">
    <location>
        <begin position="161"/>
        <end position="185"/>
    </location>
</feature>
<dbReference type="RefSeq" id="WP_204776200.1">
    <property type="nucleotide sequence ID" value="NZ_JACJJQ010000010.1"/>
</dbReference>
<feature type="transmembrane region" description="Helical" evidence="1">
    <location>
        <begin position="12"/>
        <end position="34"/>
    </location>
</feature>
<name>A0ABS2EMM9_9LACO</name>
<protein>
    <recommendedName>
        <fullName evidence="4">DUF1361 domain-containing protein</fullName>
    </recommendedName>
</protein>
<keyword evidence="1" id="KW-1133">Transmembrane helix</keyword>
<comment type="caution">
    <text evidence="2">The sequence shown here is derived from an EMBL/GenBank/DDBJ whole genome shotgun (WGS) entry which is preliminary data.</text>
</comment>
<keyword evidence="1" id="KW-0472">Membrane</keyword>
<evidence type="ECO:0000313" key="2">
    <source>
        <dbReference type="EMBL" id="MBM6753769.1"/>
    </source>
</evidence>
<feature type="transmembrane region" description="Helical" evidence="1">
    <location>
        <begin position="54"/>
        <end position="78"/>
    </location>
</feature>
<keyword evidence="1" id="KW-0812">Transmembrane</keyword>
<feature type="transmembrane region" description="Helical" evidence="1">
    <location>
        <begin position="205"/>
        <end position="224"/>
    </location>
</feature>
<gene>
    <name evidence="2" type="ORF">H5993_03190</name>
</gene>
<proteinExistence type="predicted"/>
<evidence type="ECO:0000256" key="1">
    <source>
        <dbReference type="SAM" id="Phobius"/>
    </source>
</evidence>
<dbReference type="EMBL" id="JACJJQ010000010">
    <property type="protein sequence ID" value="MBM6753769.1"/>
    <property type="molecule type" value="Genomic_DNA"/>
</dbReference>